<dbReference type="KEGG" id="ppsr:I6J18_01985"/>
<evidence type="ECO:0000256" key="5">
    <source>
        <dbReference type="ARBA" id="ARBA00023136"/>
    </source>
</evidence>
<dbReference type="InterPro" id="IPR020846">
    <property type="entry name" value="MFS_dom"/>
</dbReference>
<feature type="transmembrane region" description="Helical" evidence="6">
    <location>
        <begin position="337"/>
        <end position="358"/>
    </location>
</feature>
<feature type="transmembrane region" description="Helical" evidence="6">
    <location>
        <begin position="211"/>
        <end position="235"/>
    </location>
</feature>
<dbReference type="Pfam" id="PF07690">
    <property type="entry name" value="MFS_1"/>
    <property type="match status" value="1"/>
</dbReference>
<protein>
    <submittedName>
        <fullName evidence="8">MFS transporter</fullName>
    </submittedName>
</protein>
<proteinExistence type="predicted"/>
<feature type="transmembrane region" description="Helical" evidence="6">
    <location>
        <begin position="12"/>
        <end position="37"/>
    </location>
</feature>
<keyword evidence="2" id="KW-0813">Transport</keyword>
<dbReference type="PROSITE" id="PS50850">
    <property type="entry name" value="MFS"/>
    <property type="match status" value="1"/>
</dbReference>
<dbReference type="PANTHER" id="PTHR23531">
    <property type="entry name" value="QUINOLENE RESISTANCE PROTEIN NORA"/>
    <property type="match status" value="1"/>
</dbReference>
<dbReference type="InterPro" id="IPR052714">
    <property type="entry name" value="MFS_Exporter"/>
</dbReference>
<dbReference type="PANTHER" id="PTHR23531:SF2">
    <property type="entry name" value="PERMEASE"/>
    <property type="match status" value="1"/>
</dbReference>
<dbReference type="InterPro" id="IPR011701">
    <property type="entry name" value="MFS"/>
</dbReference>
<feature type="transmembrane region" description="Helical" evidence="6">
    <location>
        <begin position="241"/>
        <end position="262"/>
    </location>
</feature>
<keyword evidence="3 6" id="KW-0812">Transmembrane</keyword>
<dbReference type="RefSeq" id="WP_051387330.1">
    <property type="nucleotide sequence ID" value="NZ_CP068053.1"/>
</dbReference>
<keyword evidence="4 6" id="KW-1133">Transmembrane helix</keyword>
<accession>A0A974NNB8</accession>
<evidence type="ECO:0000313" key="9">
    <source>
        <dbReference type="Proteomes" id="UP000595254"/>
    </source>
</evidence>
<evidence type="ECO:0000256" key="1">
    <source>
        <dbReference type="ARBA" id="ARBA00004651"/>
    </source>
</evidence>
<feature type="domain" description="Major facilitator superfamily (MFS) profile" evidence="7">
    <location>
        <begin position="12"/>
        <end position="387"/>
    </location>
</feature>
<name>A0A974NNB8_PERPY</name>
<dbReference type="Proteomes" id="UP000595254">
    <property type="component" value="Chromosome"/>
</dbReference>
<evidence type="ECO:0000256" key="4">
    <source>
        <dbReference type="ARBA" id="ARBA00022989"/>
    </source>
</evidence>
<feature type="transmembrane region" description="Helical" evidence="6">
    <location>
        <begin position="109"/>
        <end position="132"/>
    </location>
</feature>
<feature type="transmembrane region" description="Helical" evidence="6">
    <location>
        <begin position="296"/>
        <end position="317"/>
    </location>
</feature>
<dbReference type="CDD" id="cd17489">
    <property type="entry name" value="MFS_YfcJ_like"/>
    <property type="match status" value="1"/>
</dbReference>
<dbReference type="Gene3D" id="1.20.1250.20">
    <property type="entry name" value="MFS general substrate transporter like domains"/>
    <property type="match status" value="1"/>
</dbReference>
<sequence>MILDSSSIWSKNYLYLCGSNFLIGLMFYMLATILPLYVQVGLHGDEQQMGLVITIYVLGSVFARLFSGFLVDRFGNKKMGVIGFAIFFVASVSYFGVKDGLIVFLIVRFIHGMSYAIASTATNTAVLALLPANRQGEGIGYFGMFLNLAMVIGPSLGLFLWKNENIYIVLIAVSLFSALALWFMLRIRIQKSTQAAPQNPLTWRDIIEVKAFPISIVSFCLFFSYSGLSGFLASYTNELNLSAIAGLFFILYAVMIVGFRPFIAKLLDRYPDQYFFYPSIILFGTGMLVLSQANHAWMVLTAGVMMGFSYGILNPCLQNIAIKQVSITRSGAATATFFLLGDLGYGVGSYCLGLFASLTNYRTMYIGSAIIAFLSIIVYWLFHHRTAAKTVHSL</sequence>
<feature type="transmembrane region" description="Helical" evidence="6">
    <location>
        <begin position="364"/>
        <end position="382"/>
    </location>
</feature>
<gene>
    <name evidence="8" type="ORF">I6J18_01985</name>
</gene>
<feature type="transmembrane region" description="Helical" evidence="6">
    <location>
        <begin position="49"/>
        <end position="67"/>
    </location>
</feature>
<feature type="transmembrane region" description="Helical" evidence="6">
    <location>
        <begin position="139"/>
        <end position="160"/>
    </location>
</feature>
<dbReference type="EMBL" id="CP068053">
    <property type="protein sequence ID" value="QQT00728.1"/>
    <property type="molecule type" value="Genomic_DNA"/>
</dbReference>
<evidence type="ECO:0000259" key="7">
    <source>
        <dbReference type="PROSITE" id="PS50850"/>
    </source>
</evidence>
<evidence type="ECO:0000313" key="8">
    <source>
        <dbReference type="EMBL" id="QQT00728.1"/>
    </source>
</evidence>
<evidence type="ECO:0000256" key="2">
    <source>
        <dbReference type="ARBA" id="ARBA00022448"/>
    </source>
</evidence>
<dbReference type="AlphaFoldDB" id="A0A974NNB8"/>
<dbReference type="GO" id="GO:0005886">
    <property type="term" value="C:plasma membrane"/>
    <property type="evidence" value="ECO:0007669"/>
    <property type="project" value="UniProtKB-SubCell"/>
</dbReference>
<dbReference type="GO" id="GO:0022857">
    <property type="term" value="F:transmembrane transporter activity"/>
    <property type="evidence" value="ECO:0007669"/>
    <property type="project" value="InterPro"/>
</dbReference>
<reference evidence="8 9" key="1">
    <citation type="submission" date="2021-01" db="EMBL/GenBank/DDBJ databases">
        <title>FDA dAtabase for Regulatory Grade micrObial Sequences (FDA-ARGOS): Supporting development and validation of Infectious Disease Dx tests.</title>
        <authorList>
            <person name="Nelson B."/>
            <person name="Plummer A."/>
            <person name="Tallon L."/>
            <person name="Sadzewicz L."/>
            <person name="Zhao X."/>
            <person name="Boylan J."/>
            <person name="Ott S."/>
            <person name="Bowen H."/>
            <person name="Vavikolanu K."/>
            <person name="Mehta A."/>
            <person name="Aluvathingal J."/>
            <person name="Nadendla S."/>
            <person name="Myers T."/>
            <person name="Yan Y."/>
            <person name="Sichtig H."/>
        </authorList>
    </citation>
    <scope>NUCLEOTIDE SEQUENCE [LARGE SCALE GENOMIC DNA]</scope>
    <source>
        <strain evidence="8 9">FDAARGOS_1161</strain>
    </source>
</reference>
<feature type="transmembrane region" description="Helical" evidence="6">
    <location>
        <begin position="274"/>
        <end position="290"/>
    </location>
</feature>
<feature type="transmembrane region" description="Helical" evidence="6">
    <location>
        <begin position="166"/>
        <end position="185"/>
    </location>
</feature>
<evidence type="ECO:0000256" key="3">
    <source>
        <dbReference type="ARBA" id="ARBA00022692"/>
    </source>
</evidence>
<organism evidence="8 9">
    <name type="scientific">Peribacillus psychrosaccharolyticus</name>
    <name type="common">Bacillus psychrosaccharolyticus</name>
    <dbReference type="NCBI Taxonomy" id="1407"/>
    <lineage>
        <taxon>Bacteria</taxon>
        <taxon>Bacillati</taxon>
        <taxon>Bacillota</taxon>
        <taxon>Bacilli</taxon>
        <taxon>Bacillales</taxon>
        <taxon>Bacillaceae</taxon>
        <taxon>Peribacillus</taxon>
    </lineage>
</organism>
<feature type="transmembrane region" description="Helical" evidence="6">
    <location>
        <begin position="79"/>
        <end position="97"/>
    </location>
</feature>
<evidence type="ECO:0000256" key="6">
    <source>
        <dbReference type="SAM" id="Phobius"/>
    </source>
</evidence>
<keyword evidence="5 6" id="KW-0472">Membrane</keyword>
<dbReference type="InterPro" id="IPR036259">
    <property type="entry name" value="MFS_trans_sf"/>
</dbReference>
<keyword evidence="9" id="KW-1185">Reference proteome</keyword>
<comment type="subcellular location">
    <subcellularLocation>
        <location evidence="1">Cell membrane</location>
        <topology evidence="1">Multi-pass membrane protein</topology>
    </subcellularLocation>
</comment>
<dbReference type="SUPFAM" id="SSF103473">
    <property type="entry name" value="MFS general substrate transporter"/>
    <property type="match status" value="1"/>
</dbReference>